<keyword evidence="1 2" id="KW-0808">Transferase</keyword>
<feature type="transmembrane region" description="Helical" evidence="3">
    <location>
        <begin position="227"/>
        <end position="245"/>
    </location>
</feature>
<dbReference type="GO" id="GO:0016020">
    <property type="term" value="C:membrane"/>
    <property type="evidence" value="ECO:0007669"/>
    <property type="project" value="InterPro"/>
</dbReference>
<dbReference type="Pfam" id="PF01066">
    <property type="entry name" value="CDP-OH_P_transf"/>
    <property type="match status" value="1"/>
</dbReference>
<protein>
    <submittedName>
        <fullName evidence="4">CDP-alcohol phosphatidyltransferase family protein</fullName>
    </submittedName>
</protein>
<dbReference type="InterPro" id="IPR048254">
    <property type="entry name" value="CDP_ALCOHOL_P_TRANSF_CS"/>
</dbReference>
<accession>A0AAE3FPA0</accession>
<proteinExistence type="inferred from homology"/>
<keyword evidence="3" id="KW-0812">Transmembrane</keyword>
<dbReference type="EMBL" id="JAKRVY010000001">
    <property type="protein sequence ID" value="MCL9812149.1"/>
    <property type="molecule type" value="Genomic_DNA"/>
</dbReference>
<evidence type="ECO:0000256" key="1">
    <source>
        <dbReference type="ARBA" id="ARBA00022679"/>
    </source>
</evidence>
<feature type="transmembrane region" description="Helical" evidence="3">
    <location>
        <begin position="204"/>
        <end position="221"/>
    </location>
</feature>
<dbReference type="InterPro" id="IPR000462">
    <property type="entry name" value="CDP-OH_P_trans"/>
</dbReference>
<gene>
    <name evidence="4" type="ORF">AArcSt11_00590</name>
</gene>
<dbReference type="Proteomes" id="UP001202674">
    <property type="component" value="Unassembled WGS sequence"/>
</dbReference>
<dbReference type="RefSeq" id="WP_250593682.1">
    <property type="nucleotide sequence ID" value="NZ_JAKRVY010000001.1"/>
</dbReference>
<dbReference type="Gene3D" id="1.20.120.1760">
    <property type="match status" value="1"/>
</dbReference>
<organism evidence="4 5">
    <name type="scientific">Natranaeroarchaeum aerophilus</name>
    <dbReference type="NCBI Taxonomy" id="2917711"/>
    <lineage>
        <taxon>Archaea</taxon>
        <taxon>Methanobacteriati</taxon>
        <taxon>Methanobacteriota</taxon>
        <taxon>Stenosarchaea group</taxon>
        <taxon>Halobacteria</taxon>
        <taxon>Halobacteriales</taxon>
        <taxon>Natronoarchaeaceae</taxon>
        <taxon>Natranaeroarchaeum</taxon>
    </lineage>
</organism>
<dbReference type="PROSITE" id="PS00379">
    <property type="entry name" value="CDP_ALCOHOL_P_TRANSF"/>
    <property type="match status" value="1"/>
</dbReference>
<comment type="similarity">
    <text evidence="2">Belongs to the CDP-alcohol phosphatidyltransferase class-I family.</text>
</comment>
<feature type="transmembrane region" description="Helical" evidence="3">
    <location>
        <begin position="44"/>
        <end position="65"/>
    </location>
</feature>
<feature type="transmembrane region" description="Helical" evidence="3">
    <location>
        <begin position="167"/>
        <end position="184"/>
    </location>
</feature>
<reference evidence="4 5" key="1">
    <citation type="journal article" date="2022" name="Syst. Appl. Microbiol.">
        <title>Natronocalculus amylovorans gen. nov., sp. nov., and Natranaeroarchaeum aerophilus sp. nov., dominant culturable amylolytic natronoarchaea from hypersaline soda lakes in southwestern Siberia.</title>
        <authorList>
            <person name="Sorokin D.Y."/>
            <person name="Elcheninov A.G."/>
            <person name="Khizhniak T.V."/>
            <person name="Koenen M."/>
            <person name="Bale N.J."/>
            <person name="Damste J.S.S."/>
            <person name="Kublanov I.V."/>
        </authorList>
    </citation>
    <scope>NUCLEOTIDE SEQUENCE [LARGE SCALE GENOMIC DNA]</scope>
    <source>
        <strain evidence="4 5">AArc-St1-1</strain>
    </source>
</reference>
<dbReference type="InterPro" id="IPR043130">
    <property type="entry name" value="CDP-OH_PTrfase_TM_dom"/>
</dbReference>
<feature type="transmembrane region" description="Helical" evidence="3">
    <location>
        <begin position="16"/>
        <end position="38"/>
    </location>
</feature>
<evidence type="ECO:0000313" key="4">
    <source>
        <dbReference type="EMBL" id="MCL9812149.1"/>
    </source>
</evidence>
<dbReference type="GO" id="GO:0008654">
    <property type="term" value="P:phospholipid biosynthetic process"/>
    <property type="evidence" value="ECO:0007669"/>
    <property type="project" value="InterPro"/>
</dbReference>
<evidence type="ECO:0000256" key="2">
    <source>
        <dbReference type="RuleBase" id="RU003750"/>
    </source>
</evidence>
<dbReference type="AlphaFoldDB" id="A0AAE3FPA0"/>
<keyword evidence="5" id="KW-1185">Reference proteome</keyword>
<feature type="transmembrane region" description="Helical" evidence="3">
    <location>
        <begin position="77"/>
        <end position="100"/>
    </location>
</feature>
<comment type="caution">
    <text evidence="4">The sequence shown here is derived from an EMBL/GenBank/DDBJ whole genome shotgun (WGS) entry which is preliminary data.</text>
</comment>
<dbReference type="GO" id="GO:0016780">
    <property type="term" value="F:phosphotransferase activity, for other substituted phosphate groups"/>
    <property type="evidence" value="ECO:0007669"/>
    <property type="project" value="InterPro"/>
</dbReference>
<evidence type="ECO:0000256" key="3">
    <source>
        <dbReference type="SAM" id="Phobius"/>
    </source>
</evidence>
<keyword evidence="3" id="KW-1133">Transmembrane helix</keyword>
<evidence type="ECO:0000313" key="5">
    <source>
        <dbReference type="Proteomes" id="UP001202674"/>
    </source>
</evidence>
<keyword evidence="3" id="KW-0472">Membrane</keyword>
<sequence>MTAEQPRTVTDHRHHWLVAAGVIAVLTLIGGSGIALAWESGPTHPYLLGAITGFAAVSATTWRTFQLARTEVGPERITIATWVTVARGGALALLVGFLVVPQPDGVIAWMPGVLFALAAAVDAIDGAVARWLDCESKRGERLDVEVDALTIIVGAVLAVQYGVAPVIFIAVGVARYAFVGGIRYRRYRGRDVHELDPSNLRRALGGAAMLVIWLALMPIPAPPLSRLLAWLLLVPFLLNFTRDWLVVSGRLAGSH</sequence>
<name>A0AAE3FPA0_9EURY</name>